<keyword evidence="2" id="KW-1133">Transmembrane helix</keyword>
<dbReference type="InterPro" id="IPR050922">
    <property type="entry name" value="LytR/CpsA/Psr_CW_biosynth"/>
</dbReference>
<dbReference type="RefSeq" id="WP_377731955.1">
    <property type="nucleotide sequence ID" value="NZ_JBHSRI010000002.1"/>
</dbReference>
<sequence>MKWIMSHKAIMIISLLIVITGIGLFSIYSSVESTVERMQEPLPLKIPVSTYREIPDPIKHKQPISFLLLGVDEREDDKGRADTMIVVTVNPNNNTTKMISIPRDSYTKIIGTEKEDKINHAYAFGGVEMSKATVENLLQIPIDYTISINMEGFIGLVDAVEGVEVENNLAFDVDQFTYELGPIHLQGEQALAFVRMRYDDPNGDFGRQERQKIVLDAIIDKLKSINSVWKYKELLGLVGDHVRTNLTFDEMKTISKDYYEAINEVESLSFQKGQGQTLQQIWYYMLDSQELEAIQNQLKTHLELIE</sequence>
<accession>A0ABW1L170</accession>
<name>A0ABW1L170_9BACL</name>
<evidence type="ECO:0000256" key="1">
    <source>
        <dbReference type="ARBA" id="ARBA00006068"/>
    </source>
</evidence>
<reference evidence="5" key="1">
    <citation type="journal article" date="2019" name="Int. J. Syst. Evol. Microbiol.">
        <title>The Global Catalogue of Microorganisms (GCM) 10K type strain sequencing project: providing services to taxonomists for standard genome sequencing and annotation.</title>
        <authorList>
            <consortium name="The Broad Institute Genomics Platform"/>
            <consortium name="The Broad Institute Genome Sequencing Center for Infectious Disease"/>
            <person name="Wu L."/>
            <person name="Ma J."/>
        </authorList>
    </citation>
    <scope>NUCLEOTIDE SEQUENCE [LARGE SCALE GENOMIC DNA]</scope>
    <source>
        <strain evidence="5">CCUG 54527</strain>
    </source>
</reference>
<dbReference type="EMBL" id="JBHSRI010000002">
    <property type="protein sequence ID" value="MFC6037959.1"/>
    <property type="molecule type" value="Genomic_DNA"/>
</dbReference>
<proteinExistence type="inferred from homology"/>
<dbReference type="Gene3D" id="3.40.630.190">
    <property type="entry name" value="LCP protein"/>
    <property type="match status" value="1"/>
</dbReference>
<evidence type="ECO:0000313" key="5">
    <source>
        <dbReference type="Proteomes" id="UP001596170"/>
    </source>
</evidence>
<evidence type="ECO:0000259" key="3">
    <source>
        <dbReference type="Pfam" id="PF03816"/>
    </source>
</evidence>
<comment type="similarity">
    <text evidence="1">Belongs to the LytR/CpsA/Psr (LCP) family.</text>
</comment>
<evidence type="ECO:0000313" key="4">
    <source>
        <dbReference type="EMBL" id="MFC6037959.1"/>
    </source>
</evidence>
<dbReference type="Proteomes" id="UP001596170">
    <property type="component" value="Unassembled WGS sequence"/>
</dbReference>
<keyword evidence="5" id="KW-1185">Reference proteome</keyword>
<dbReference type="PANTHER" id="PTHR33392">
    <property type="entry name" value="POLYISOPRENYL-TEICHOIC ACID--PEPTIDOGLYCAN TEICHOIC ACID TRANSFERASE TAGU"/>
    <property type="match status" value="1"/>
</dbReference>
<dbReference type="NCBIfam" id="TIGR00350">
    <property type="entry name" value="lytR_cpsA_psr"/>
    <property type="match status" value="1"/>
</dbReference>
<feature type="transmembrane region" description="Helical" evidence="2">
    <location>
        <begin position="12"/>
        <end position="31"/>
    </location>
</feature>
<comment type="caution">
    <text evidence="4">The sequence shown here is derived from an EMBL/GenBank/DDBJ whole genome shotgun (WGS) entry which is preliminary data.</text>
</comment>
<organism evidence="4 5">
    <name type="scientific">Paenisporosarcina macmurdoensis</name>
    <dbReference type="NCBI Taxonomy" id="212659"/>
    <lineage>
        <taxon>Bacteria</taxon>
        <taxon>Bacillati</taxon>
        <taxon>Bacillota</taxon>
        <taxon>Bacilli</taxon>
        <taxon>Bacillales</taxon>
        <taxon>Caryophanaceae</taxon>
        <taxon>Paenisporosarcina</taxon>
    </lineage>
</organism>
<protein>
    <submittedName>
        <fullName evidence="4">LCP family protein</fullName>
    </submittedName>
</protein>
<keyword evidence="2" id="KW-0472">Membrane</keyword>
<feature type="domain" description="Cell envelope-related transcriptional attenuator" evidence="3">
    <location>
        <begin position="80"/>
        <end position="223"/>
    </location>
</feature>
<keyword evidence="2" id="KW-0812">Transmembrane</keyword>
<dbReference type="Pfam" id="PF03816">
    <property type="entry name" value="LytR_cpsA_psr"/>
    <property type="match status" value="1"/>
</dbReference>
<evidence type="ECO:0000256" key="2">
    <source>
        <dbReference type="SAM" id="Phobius"/>
    </source>
</evidence>
<dbReference type="InterPro" id="IPR004474">
    <property type="entry name" value="LytR_CpsA_psr"/>
</dbReference>
<gene>
    <name evidence="4" type="ORF">ACFPYN_00700</name>
</gene>
<dbReference type="PANTHER" id="PTHR33392:SF6">
    <property type="entry name" value="POLYISOPRENYL-TEICHOIC ACID--PEPTIDOGLYCAN TEICHOIC ACID TRANSFERASE TAGU"/>
    <property type="match status" value="1"/>
</dbReference>